<evidence type="ECO:0000256" key="1">
    <source>
        <dbReference type="SAM" id="Phobius"/>
    </source>
</evidence>
<dbReference type="EMBL" id="CAJJDM010000032">
    <property type="protein sequence ID" value="CAD8062586.1"/>
    <property type="molecule type" value="Genomic_DNA"/>
</dbReference>
<accession>A0A8S1LD06</accession>
<dbReference type="Proteomes" id="UP000688137">
    <property type="component" value="Unassembled WGS sequence"/>
</dbReference>
<name>A0A8S1LD06_PARPR</name>
<keyword evidence="1" id="KW-0812">Transmembrane</keyword>
<reference evidence="2" key="1">
    <citation type="submission" date="2021-01" db="EMBL/GenBank/DDBJ databases">
        <authorList>
            <consortium name="Genoscope - CEA"/>
            <person name="William W."/>
        </authorList>
    </citation>
    <scope>NUCLEOTIDE SEQUENCE</scope>
</reference>
<gene>
    <name evidence="2" type="ORF">PPRIM_AZ9-3.1.T0330210</name>
</gene>
<feature type="transmembrane region" description="Helical" evidence="1">
    <location>
        <begin position="103"/>
        <end position="127"/>
    </location>
</feature>
<comment type="caution">
    <text evidence="2">The sequence shown here is derived from an EMBL/GenBank/DDBJ whole genome shotgun (WGS) entry which is preliminary data.</text>
</comment>
<feature type="transmembrane region" description="Helical" evidence="1">
    <location>
        <begin position="148"/>
        <end position="170"/>
    </location>
</feature>
<organism evidence="2 3">
    <name type="scientific">Paramecium primaurelia</name>
    <dbReference type="NCBI Taxonomy" id="5886"/>
    <lineage>
        <taxon>Eukaryota</taxon>
        <taxon>Sar</taxon>
        <taxon>Alveolata</taxon>
        <taxon>Ciliophora</taxon>
        <taxon>Intramacronucleata</taxon>
        <taxon>Oligohymenophorea</taxon>
        <taxon>Peniculida</taxon>
        <taxon>Parameciidae</taxon>
        <taxon>Paramecium</taxon>
    </lineage>
</organism>
<keyword evidence="1" id="KW-0472">Membrane</keyword>
<protein>
    <recommendedName>
        <fullName evidence="4">Transmembrane protein</fullName>
    </recommendedName>
</protein>
<feature type="transmembrane region" description="Helical" evidence="1">
    <location>
        <begin position="190"/>
        <end position="210"/>
    </location>
</feature>
<feature type="transmembrane region" description="Helical" evidence="1">
    <location>
        <begin position="12"/>
        <end position="31"/>
    </location>
</feature>
<proteinExistence type="predicted"/>
<evidence type="ECO:0008006" key="4">
    <source>
        <dbReference type="Google" id="ProtNLM"/>
    </source>
</evidence>
<feature type="transmembrane region" description="Helical" evidence="1">
    <location>
        <begin position="217"/>
        <end position="240"/>
    </location>
</feature>
<dbReference type="OMA" id="YLEFYVI"/>
<evidence type="ECO:0000313" key="3">
    <source>
        <dbReference type="Proteomes" id="UP000688137"/>
    </source>
</evidence>
<dbReference type="AlphaFoldDB" id="A0A8S1LD06"/>
<keyword evidence="3" id="KW-1185">Reference proteome</keyword>
<sequence>MYSSFITKRPIGFSLLGTCMILDLFIAASQYSNYCEFFDKPIYKVSSDNGISIYQTNSEGCELSQNFELTYMGLNVSDQNAKAEVDNRITILNSINTELFACIALFVFYFHIFTSFLPLFLDFVLTISEYWMQRTRNTLMISLIRNLIVINWQLMQPLLLLTTVVNNITYKECFEVQDLRFLIPIYTTEWAILFIVVIVLETYTLFFFLVKWRNEFPCYLLIFQMFHFGIFHTVIIYNMVKGSKKLLQVLFTYKQWVTVFQIQKLYLEFYVIQERFRNHRIQQAKFAQLYNQRY</sequence>
<keyword evidence="1" id="KW-1133">Transmembrane helix</keyword>
<evidence type="ECO:0000313" key="2">
    <source>
        <dbReference type="EMBL" id="CAD8062586.1"/>
    </source>
</evidence>